<feature type="region of interest" description="Disordered" evidence="1">
    <location>
        <begin position="993"/>
        <end position="1098"/>
    </location>
</feature>
<dbReference type="PANTHER" id="PTHR46444:SF9">
    <property type="entry name" value="DCD (DEVELOPMENT AND CELL DEATH) DOMAIN PROTEIN"/>
    <property type="match status" value="1"/>
</dbReference>
<reference evidence="3 4" key="1">
    <citation type="journal article" date="2017" name="Mol. Plant">
        <title>The Genome of Medicinal Plant Macleaya cordata Provides New Insights into Benzylisoquinoline Alkaloids Metabolism.</title>
        <authorList>
            <person name="Liu X."/>
            <person name="Liu Y."/>
            <person name="Huang P."/>
            <person name="Ma Y."/>
            <person name="Qing Z."/>
            <person name="Tang Q."/>
            <person name="Cao H."/>
            <person name="Cheng P."/>
            <person name="Zheng Y."/>
            <person name="Yuan Z."/>
            <person name="Zhou Y."/>
            <person name="Liu J."/>
            <person name="Tang Z."/>
            <person name="Zhuo Y."/>
            <person name="Zhang Y."/>
            <person name="Yu L."/>
            <person name="Huang J."/>
            <person name="Yang P."/>
            <person name="Peng Q."/>
            <person name="Zhang J."/>
            <person name="Jiang W."/>
            <person name="Zhang Z."/>
            <person name="Lin K."/>
            <person name="Ro D.K."/>
            <person name="Chen X."/>
            <person name="Xiong X."/>
            <person name="Shang Y."/>
            <person name="Huang S."/>
            <person name="Zeng J."/>
        </authorList>
    </citation>
    <scope>NUCLEOTIDE SEQUENCE [LARGE SCALE GENOMIC DNA]</scope>
    <source>
        <strain evidence="4">cv. BLH2017</strain>
        <tissue evidence="3">Root</tissue>
    </source>
</reference>
<feature type="compositionally biased region" description="Polar residues" evidence="1">
    <location>
        <begin position="1083"/>
        <end position="1098"/>
    </location>
</feature>
<dbReference type="AlphaFoldDB" id="A0A200QN01"/>
<feature type="compositionally biased region" description="Basic and acidic residues" evidence="1">
    <location>
        <begin position="1072"/>
        <end position="1081"/>
    </location>
</feature>
<organism evidence="3 4">
    <name type="scientific">Macleaya cordata</name>
    <name type="common">Five-seeded plume-poppy</name>
    <name type="synonym">Bocconia cordata</name>
    <dbReference type="NCBI Taxonomy" id="56857"/>
    <lineage>
        <taxon>Eukaryota</taxon>
        <taxon>Viridiplantae</taxon>
        <taxon>Streptophyta</taxon>
        <taxon>Embryophyta</taxon>
        <taxon>Tracheophyta</taxon>
        <taxon>Spermatophyta</taxon>
        <taxon>Magnoliopsida</taxon>
        <taxon>Ranunculales</taxon>
        <taxon>Papaveraceae</taxon>
        <taxon>Papaveroideae</taxon>
        <taxon>Macleaya</taxon>
    </lineage>
</organism>
<protein>
    <submittedName>
        <fullName evidence="3">Development/cell death domain</fullName>
    </submittedName>
</protein>
<dbReference type="OMA" id="CERECKP"/>
<name>A0A200QN01_MACCD</name>
<dbReference type="PROSITE" id="PS51222">
    <property type="entry name" value="DCD"/>
    <property type="match status" value="1"/>
</dbReference>
<dbReference type="STRING" id="56857.A0A200QN01"/>
<comment type="caution">
    <text evidence="3">The sequence shown here is derived from an EMBL/GenBank/DDBJ whole genome shotgun (WGS) entry which is preliminary data.</text>
</comment>
<dbReference type="PANTHER" id="PTHR46444">
    <property type="entry name" value="DCD (DEVELOPMENT AND CELL DEATH) DOMAIN PROTEIN-RELATED"/>
    <property type="match status" value="1"/>
</dbReference>
<proteinExistence type="predicted"/>
<keyword evidence="4" id="KW-1185">Reference proteome</keyword>
<gene>
    <name evidence="3" type="ORF">BVC80_633g12</name>
</gene>
<feature type="compositionally biased region" description="Basic and acidic residues" evidence="1">
    <location>
        <begin position="1043"/>
        <end position="1056"/>
    </location>
</feature>
<feature type="region of interest" description="Disordered" evidence="1">
    <location>
        <begin position="892"/>
        <end position="931"/>
    </location>
</feature>
<dbReference type="SMART" id="SM00767">
    <property type="entry name" value="DCD"/>
    <property type="match status" value="1"/>
</dbReference>
<evidence type="ECO:0000313" key="4">
    <source>
        <dbReference type="Proteomes" id="UP000195402"/>
    </source>
</evidence>
<accession>A0A200QN01</accession>
<dbReference type="EMBL" id="MVGT01001528">
    <property type="protein sequence ID" value="OVA11819.1"/>
    <property type="molecule type" value="Genomic_DNA"/>
</dbReference>
<dbReference type="InParanoid" id="A0A200QN01"/>
<dbReference type="InterPro" id="IPR013989">
    <property type="entry name" value="Dev_and_cell_death_domain"/>
</dbReference>
<feature type="region of interest" description="Disordered" evidence="1">
    <location>
        <begin position="846"/>
        <end position="880"/>
    </location>
</feature>
<dbReference type="FunCoup" id="A0A200QN01">
    <property type="interactions" value="1"/>
</dbReference>
<evidence type="ECO:0000313" key="3">
    <source>
        <dbReference type="EMBL" id="OVA11819.1"/>
    </source>
</evidence>
<dbReference type="OrthoDB" id="1928633at2759"/>
<sequence length="1156" mass="127580">MEFDGDQENFRARSGPAICGAIFMCNRSTKKECFERRLFGLPPSQANFADSDGAMNIAPSAFKSSGKQFPAQVRFKQVWNCHPVPERDFRDAFKDNYYTINKFGFGLSKDQVHKLLLLFCSRKKENFRRPKNLTTTTKVVKKTGKSGLGTVRVTEKGRFVTTGRAETEHGMDNDPVPVNFSRYPPSPRPNQTSILGNSEKLFLERDDLLVEGPHRSSLQLLNSVEPRLSDLLCSTSQGDTDNQHVITPYSNSYLPRDSSFLYRNSSSFGVDHSTPACERTSYSQISTDSLFPQSRSELIPTHSVGESLIMSSTRYHSPDATDNLRDYIPLDNDILIPEYEYLGNQSVDSSNFEGYNSRLPFCEPSVATMPVLRNEKFERENMCSSSFGFTSGKVPSPVPDHDYVSRGLRYWKYEPSTATIPLSSEGKSHSQLDDYPQESPSVDLYGRLGYDYSTDYNEDYRRHISLHSDTQKTRTSVFSRLTKVKETNVQDQNYMGNTDMDLSVDQIMALLHQNQNRSWKGMKQSKQCIAHTDDHDDFDQQTKMEMNEDANLVNEEEFSEREGGETPLVNFKRRSEIRKGRSETEMEGCVKRLDCESLSVTSGKRRKLVRPSFDIKELNYDRGTACEGEGNEGNQNELSQNVGLQHKGNNDESVQGSIHEDPKGEGVSQVLGARDCLFNVNELVENAPDSTGGHKEIAEKGLSKARNELGDGFFKSESKGKTVQFSLTLNSGEEFKKEEQSQDLGARNCSLNMQMLSQDAPFNTGGQKQVAKEGSNKALEDLGDGSFKNEGKGNSVAYSLESNAGEDYKEEGQSLKRGPRDCLINIQGVVSTGGLKELAEKGSSKALQVLGDGSSKSEGKRNPAVLSMESNTGEDGQFQKLGSRDCSLNVEGLSQDATVSTGGPKQRAKKGSTKPLQELGVGSFNSEGKGKKVELSLESNTGEAFKEKWQSQGLGARDSSLKVQGLSQDAVVSAVGLKQLAKRGSTKAFQELGDGSFETEGKGKKVKFSLESNTGEGFKERGQSQRLGARECSLQGLSQDAPGRSEADKGTPEKGQGRALVQELTDGSLTCEGKRTTKESLEESNTSQADLSVGKTNSLSVSKDETTAMLVDDGVCKHESKAEELLPPSQCEPQQTTVRVKKIVKRHKMKISNPAS</sequence>
<evidence type="ECO:0000259" key="2">
    <source>
        <dbReference type="PROSITE" id="PS51222"/>
    </source>
</evidence>
<dbReference type="Pfam" id="PF10539">
    <property type="entry name" value="Dev_Cell_Death"/>
    <property type="match status" value="1"/>
</dbReference>
<dbReference type="Proteomes" id="UP000195402">
    <property type="component" value="Unassembled WGS sequence"/>
</dbReference>
<evidence type="ECO:0000256" key="1">
    <source>
        <dbReference type="SAM" id="MobiDB-lite"/>
    </source>
</evidence>
<feature type="domain" description="DCD" evidence="2">
    <location>
        <begin position="1"/>
        <end position="121"/>
    </location>
</feature>